<accession>A3ITU5</accession>
<name>A3ITU5_9CHRO</name>
<protein>
    <submittedName>
        <fullName evidence="1">Uncharacterized protein</fullName>
    </submittedName>
</protein>
<dbReference type="AlphaFoldDB" id="A3ITU5"/>
<keyword evidence="2" id="KW-1185">Reference proteome</keyword>
<dbReference type="Proteomes" id="UP000003781">
    <property type="component" value="Unassembled WGS sequence"/>
</dbReference>
<evidence type="ECO:0000313" key="1">
    <source>
        <dbReference type="EMBL" id="EAZ90040.1"/>
    </source>
</evidence>
<proteinExistence type="predicted"/>
<evidence type="ECO:0000313" key="2">
    <source>
        <dbReference type="Proteomes" id="UP000003781"/>
    </source>
</evidence>
<sequence>MALIINILLVKLLVISVMKNSEDFDNSLDFEILDEKKWVELNQAKIEARKQLWSLPPTEAQEQVNSILFPNLWEVDREALLTWNESIPKIFEDDEINL</sequence>
<organism evidence="1 2">
    <name type="scientific">Crocosphaera chwakensis CCY0110</name>
    <dbReference type="NCBI Taxonomy" id="391612"/>
    <lineage>
        <taxon>Bacteria</taxon>
        <taxon>Bacillati</taxon>
        <taxon>Cyanobacteriota</taxon>
        <taxon>Cyanophyceae</taxon>
        <taxon>Oscillatoriophycideae</taxon>
        <taxon>Chroococcales</taxon>
        <taxon>Aphanothecaceae</taxon>
        <taxon>Crocosphaera</taxon>
        <taxon>Crocosphaera chwakensis</taxon>
    </lineage>
</organism>
<gene>
    <name evidence="1" type="ORF">CY0110_14880</name>
</gene>
<comment type="caution">
    <text evidence="1">The sequence shown here is derived from an EMBL/GenBank/DDBJ whole genome shotgun (WGS) entry which is preliminary data.</text>
</comment>
<dbReference type="EMBL" id="AAXW01000031">
    <property type="protein sequence ID" value="EAZ90040.1"/>
    <property type="molecule type" value="Genomic_DNA"/>
</dbReference>
<reference evidence="1 2" key="1">
    <citation type="submission" date="2007-03" db="EMBL/GenBank/DDBJ databases">
        <authorList>
            <person name="Stal L."/>
            <person name="Ferriera S."/>
            <person name="Johnson J."/>
            <person name="Kravitz S."/>
            <person name="Beeson K."/>
            <person name="Sutton G."/>
            <person name="Rogers Y.-H."/>
            <person name="Friedman R."/>
            <person name="Frazier M."/>
            <person name="Venter J.C."/>
        </authorList>
    </citation>
    <scope>NUCLEOTIDE SEQUENCE [LARGE SCALE GENOMIC DNA]</scope>
    <source>
        <strain evidence="1 2">CCY0110</strain>
    </source>
</reference>